<dbReference type="EMBL" id="VBRY01000003">
    <property type="protein sequence ID" value="TLS68318.1"/>
    <property type="molecule type" value="Genomic_DNA"/>
</dbReference>
<organism evidence="1 2">
    <name type="scientific">Mariprofundus erugo</name>
    <dbReference type="NCBI Taxonomy" id="2528639"/>
    <lineage>
        <taxon>Bacteria</taxon>
        <taxon>Pseudomonadati</taxon>
        <taxon>Pseudomonadota</taxon>
        <taxon>Candidatius Mariprofundia</taxon>
        <taxon>Mariprofundales</taxon>
        <taxon>Mariprofundaceae</taxon>
        <taxon>Mariprofundus</taxon>
    </lineage>
</organism>
<dbReference type="AlphaFoldDB" id="A0A5R9GRZ0"/>
<evidence type="ECO:0000313" key="1">
    <source>
        <dbReference type="EMBL" id="TLS68318.1"/>
    </source>
</evidence>
<keyword evidence="2" id="KW-1185">Reference proteome</keyword>
<protein>
    <recommendedName>
        <fullName evidence="3">Outer membrane protein assembly factor BamE</fullName>
    </recommendedName>
</protein>
<dbReference type="RefSeq" id="WP_138238653.1">
    <property type="nucleotide sequence ID" value="NZ_VBRY01000003.1"/>
</dbReference>
<evidence type="ECO:0008006" key="3">
    <source>
        <dbReference type="Google" id="ProtNLM"/>
    </source>
</evidence>
<sequence>MIKYLFPFVLMAQLLAGCASDPGNRFLHDEDRASIDQKVIDHTTTRADVAAMFGEPLKAVSAEDGRLVWTYQLTHTSADGTSHLPVVGLFAGSSSGSTKTLVITFDRHNVVDAHRLDEVPVRVRNGVLNQLF</sequence>
<gene>
    <name evidence="1" type="ORF">FEF65_04825</name>
</gene>
<evidence type="ECO:0000313" key="2">
    <source>
        <dbReference type="Proteomes" id="UP000306585"/>
    </source>
</evidence>
<dbReference type="Proteomes" id="UP000306585">
    <property type="component" value="Unassembled WGS sequence"/>
</dbReference>
<proteinExistence type="predicted"/>
<reference evidence="1 2" key="1">
    <citation type="journal article" date="2019" name="Appl. Environ. Microbiol.">
        <title>Environmental Evidence and Genomic Insight of Iron-oxidizing Bacteria Preference Towards More Corrosion Resistant Stainless Steel at Higher Salinities.</title>
        <authorList>
            <person name="Garrison C.E."/>
            <person name="Price K.A."/>
            <person name="Field E.K."/>
        </authorList>
    </citation>
    <scope>NUCLEOTIDE SEQUENCE [LARGE SCALE GENOMIC DNA]</scope>
    <source>
        <strain evidence="1 2">P3</strain>
    </source>
</reference>
<accession>A0A5R9GRZ0</accession>
<dbReference type="PROSITE" id="PS51257">
    <property type="entry name" value="PROKAR_LIPOPROTEIN"/>
    <property type="match status" value="1"/>
</dbReference>
<comment type="caution">
    <text evidence="1">The sequence shown here is derived from an EMBL/GenBank/DDBJ whole genome shotgun (WGS) entry which is preliminary data.</text>
</comment>
<name>A0A5R9GRZ0_9PROT</name>